<accession>A0A4Y7INM7</accession>
<dbReference type="AlphaFoldDB" id="A0A4Y7INM7"/>
<dbReference type="PANTHER" id="PTHR22891">
    <property type="entry name" value="EUKARYOTIC TRANSLATION INITIATION FACTOR 2C"/>
    <property type="match status" value="1"/>
</dbReference>
<feature type="domain" description="Piwi" evidence="2">
    <location>
        <begin position="221"/>
        <end position="531"/>
    </location>
</feature>
<dbReference type="SMART" id="SM00950">
    <property type="entry name" value="Piwi"/>
    <property type="match status" value="1"/>
</dbReference>
<dbReference type="Gene3D" id="3.30.420.10">
    <property type="entry name" value="Ribonuclease H-like superfamily/Ribonuclease H"/>
    <property type="match status" value="1"/>
</dbReference>
<sequence>MLIPRRFQANEILKDRKVKTDWDDEVLKIKELSKETCKQLSPPITLADIPCVDVGGPNKPNYVPIELCSLIPLQKYTRSTSASQRSSLAAQSRSPAESMKALTDFLKDYFCKANSSLSAIGMSIENHPISVRGHVLPPPELKFGPRKKPSMDRPTNGQWNYDGKRMAMPVHINEEEHSKSLSPEERVENMFQQIKKEKPNFDLGTLKMKYEGLQLRLRVEFVLCIMEKNSDIYGPWMKKCPTEAGVISQCISVDSETSPTTMDNQYLTDNILEINIKLGGINFWLSNVPCIITKIPTLILGMSIGVSPRPGHSNIPSIASVVGSSYWPCFSTYGASVRTQSSTDKMFTYDSLYSPSAEGEDEGIIRELLREFFDSNRQEFVIPGQILIFRNGVSESQFSQVLEIELEAIKKAIRQLLAPLPKFTVIVAQRSHRSKLFKVGGVPGNVPPGTVVDVHSKFQSFYMCPIIVIQGTSVPTLYSILKNDISISFEDLQNLVHSFSYVYQTKTASIPIVAPIQYARCVASQMRQFLKSGKLPRLHPSVANEMLFC</sequence>
<dbReference type="EMBL" id="CM010716">
    <property type="protein sequence ID" value="RZC50483.1"/>
    <property type="molecule type" value="Genomic_DNA"/>
</dbReference>
<proteinExistence type="predicted"/>
<evidence type="ECO:0000313" key="4">
    <source>
        <dbReference type="Proteomes" id="UP000316621"/>
    </source>
</evidence>
<dbReference type="PROSITE" id="PS50822">
    <property type="entry name" value="PIWI"/>
    <property type="match status" value="1"/>
</dbReference>
<reference evidence="3 4" key="1">
    <citation type="journal article" date="2018" name="Science">
        <title>The opium poppy genome and morphinan production.</title>
        <authorList>
            <person name="Guo L."/>
            <person name="Winzer T."/>
            <person name="Yang X."/>
            <person name="Li Y."/>
            <person name="Ning Z."/>
            <person name="He Z."/>
            <person name="Teodor R."/>
            <person name="Lu Y."/>
            <person name="Bowser T.A."/>
            <person name="Graham I.A."/>
            <person name="Ye K."/>
        </authorList>
    </citation>
    <scope>NUCLEOTIDE SEQUENCE [LARGE SCALE GENOMIC DNA]</scope>
    <source>
        <strain evidence="4">cv. HN1</strain>
        <tissue evidence="3">Leaves</tissue>
    </source>
</reference>
<dbReference type="SUPFAM" id="SSF101690">
    <property type="entry name" value="PAZ domain"/>
    <property type="match status" value="1"/>
</dbReference>
<dbReference type="Gramene" id="RZC50483">
    <property type="protein sequence ID" value="RZC50483"/>
    <property type="gene ID" value="C5167_018904"/>
</dbReference>
<organism evidence="3 4">
    <name type="scientific">Papaver somniferum</name>
    <name type="common">Opium poppy</name>
    <dbReference type="NCBI Taxonomy" id="3469"/>
    <lineage>
        <taxon>Eukaryota</taxon>
        <taxon>Viridiplantae</taxon>
        <taxon>Streptophyta</taxon>
        <taxon>Embryophyta</taxon>
        <taxon>Tracheophyta</taxon>
        <taxon>Spermatophyta</taxon>
        <taxon>Magnoliopsida</taxon>
        <taxon>Ranunculales</taxon>
        <taxon>Papaveraceae</taxon>
        <taxon>Papaveroideae</taxon>
        <taxon>Papaver</taxon>
    </lineage>
</organism>
<dbReference type="OMA" id="CEQISSK"/>
<name>A0A4Y7INM7_PAPSO</name>
<dbReference type="Proteomes" id="UP000316621">
    <property type="component" value="Chromosome 2"/>
</dbReference>
<evidence type="ECO:0000313" key="3">
    <source>
        <dbReference type="EMBL" id="RZC50483.1"/>
    </source>
</evidence>
<dbReference type="InterPro" id="IPR003165">
    <property type="entry name" value="Piwi"/>
</dbReference>
<evidence type="ECO:0000256" key="1">
    <source>
        <dbReference type="SAM" id="MobiDB-lite"/>
    </source>
</evidence>
<dbReference type="SUPFAM" id="SSF53098">
    <property type="entry name" value="Ribonuclease H-like"/>
    <property type="match status" value="1"/>
</dbReference>
<dbReference type="InterPro" id="IPR036085">
    <property type="entry name" value="PAZ_dom_sf"/>
</dbReference>
<dbReference type="Gene3D" id="2.170.260.10">
    <property type="entry name" value="paz domain"/>
    <property type="match status" value="1"/>
</dbReference>
<keyword evidence="4" id="KW-1185">Reference proteome</keyword>
<feature type="region of interest" description="Disordered" evidence="1">
    <location>
        <begin position="136"/>
        <end position="161"/>
    </location>
</feature>
<dbReference type="STRING" id="3469.A0A4Y7INM7"/>
<gene>
    <name evidence="3" type="ORF">C5167_018904</name>
</gene>
<dbReference type="Pfam" id="PF02171">
    <property type="entry name" value="Piwi"/>
    <property type="match status" value="1"/>
</dbReference>
<dbReference type="Gene3D" id="3.40.50.2300">
    <property type="match status" value="1"/>
</dbReference>
<dbReference type="InterPro" id="IPR036397">
    <property type="entry name" value="RNaseH_sf"/>
</dbReference>
<dbReference type="GO" id="GO:0003676">
    <property type="term" value="F:nucleic acid binding"/>
    <property type="evidence" value="ECO:0007669"/>
    <property type="project" value="InterPro"/>
</dbReference>
<dbReference type="InterPro" id="IPR012337">
    <property type="entry name" value="RNaseH-like_sf"/>
</dbReference>
<protein>
    <recommendedName>
        <fullName evidence="2">Piwi domain-containing protein</fullName>
    </recommendedName>
</protein>
<evidence type="ECO:0000259" key="2">
    <source>
        <dbReference type="PROSITE" id="PS50822"/>
    </source>
</evidence>